<dbReference type="GO" id="GO:0042597">
    <property type="term" value="C:periplasmic space"/>
    <property type="evidence" value="ECO:0007669"/>
    <property type="project" value="UniProtKB-SubCell"/>
</dbReference>
<dbReference type="PANTHER" id="PTHR43649:SF33">
    <property type="entry name" value="POLYGALACTURONAN_RHAMNOGALACTURONAN-BINDING PROTEIN YTCQ"/>
    <property type="match status" value="1"/>
</dbReference>
<dbReference type="EMBL" id="NNRJ01000044">
    <property type="protein sequence ID" value="OYR16267.1"/>
    <property type="molecule type" value="Genomic_DNA"/>
</dbReference>
<dbReference type="PANTHER" id="PTHR43649">
    <property type="entry name" value="ARABINOSE-BINDING PROTEIN-RELATED"/>
    <property type="match status" value="1"/>
</dbReference>
<dbReference type="OrthoDB" id="9811622at2"/>
<comment type="caution">
    <text evidence="9">The sequence shown here is derived from an EMBL/GenBank/DDBJ whole genome shotgun (WGS) entry which is preliminary data.</text>
</comment>
<dbReference type="Pfam" id="PF01547">
    <property type="entry name" value="SBP_bac_1"/>
    <property type="match status" value="1"/>
</dbReference>
<evidence type="ECO:0000256" key="3">
    <source>
        <dbReference type="ARBA" id="ARBA00022475"/>
    </source>
</evidence>
<keyword evidence="3" id="KW-1003">Cell membrane</keyword>
<gene>
    <name evidence="9" type="ORF">CEV31_4394</name>
</gene>
<evidence type="ECO:0000256" key="1">
    <source>
        <dbReference type="ARBA" id="ARBA00004418"/>
    </source>
</evidence>
<dbReference type="Proteomes" id="UP000215590">
    <property type="component" value="Unassembled WGS sequence"/>
</dbReference>
<dbReference type="InterPro" id="IPR006059">
    <property type="entry name" value="SBP"/>
</dbReference>
<evidence type="ECO:0000256" key="5">
    <source>
        <dbReference type="ARBA" id="ARBA00022764"/>
    </source>
</evidence>
<evidence type="ECO:0000313" key="9">
    <source>
        <dbReference type="EMBL" id="OYR16267.1"/>
    </source>
</evidence>
<keyword evidence="4" id="KW-0732">Signal</keyword>
<keyword evidence="5" id="KW-0574">Periplasm</keyword>
<evidence type="ECO:0000256" key="8">
    <source>
        <dbReference type="ARBA" id="ARBA00023288"/>
    </source>
</evidence>
<accession>A0A256FN48</accession>
<dbReference type="AlphaFoldDB" id="A0A256FN48"/>
<keyword evidence="10" id="KW-1185">Reference proteome</keyword>
<dbReference type="Gene3D" id="3.40.190.10">
    <property type="entry name" value="Periplasmic binding protein-like II"/>
    <property type="match status" value="1"/>
</dbReference>
<evidence type="ECO:0000256" key="6">
    <source>
        <dbReference type="ARBA" id="ARBA00023136"/>
    </source>
</evidence>
<evidence type="ECO:0000256" key="7">
    <source>
        <dbReference type="ARBA" id="ARBA00023139"/>
    </source>
</evidence>
<proteinExistence type="inferred from homology"/>
<reference evidence="9 10" key="1">
    <citation type="submission" date="2017-07" db="EMBL/GenBank/DDBJ databases">
        <title>Phylogenetic study on the rhizospheric bacterium Ochrobactrum sp. A44.</title>
        <authorList>
            <person name="Krzyzanowska D.M."/>
            <person name="Ossowicki A."/>
            <person name="Rajewska M."/>
            <person name="Maciag T."/>
            <person name="Kaczynski Z."/>
            <person name="Czerwicka M."/>
            <person name="Jafra S."/>
        </authorList>
    </citation>
    <scope>NUCLEOTIDE SEQUENCE [LARGE SCALE GENOMIC DNA]</scope>
    <source>
        <strain evidence="9 10">DSM 7216</strain>
    </source>
</reference>
<evidence type="ECO:0000256" key="2">
    <source>
        <dbReference type="ARBA" id="ARBA00008520"/>
    </source>
</evidence>
<name>A0A256FN48_9HYPH</name>
<sequence>MARLSVLNWNNRRATAPVAAAIEAYRRDHPDVEIEQVIRPLSDFEHQGIEQVAKTHDIVIFDHPFCGTIAASECFLTLDDRLPAMTTASASSFYIGPSLETYRFAGNVWGLPIDGATQHALVRNDLMAKLNAKLPQTFADVLQLGRQARDQGLYLGTPVETPHALLSIFAYMANLGKPVDASNEKLLAIPEGSFTQAYDAVRAVLDLSPPESLGWNSIDLHEQMVARDDIVYAPLVYGYATYGEPDNVNRLGFAAFAGIAIPYHAGTAIGGTAMGISRHSVQQDAALAFANYMASDVVQANLVAEHHGQPGGHCGWTDADMDAHYNGFFSSVISTVEGAWIRPRYEGYVEFQRLGGEAIARSLTSGEDALIARRRLLEIGGLER</sequence>
<organism evidence="9 10">
    <name type="scientific">Brucella thiophenivorans</name>
    <dbReference type="NCBI Taxonomy" id="571255"/>
    <lineage>
        <taxon>Bacteria</taxon>
        <taxon>Pseudomonadati</taxon>
        <taxon>Pseudomonadota</taxon>
        <taxon>Alphaproteobacteria</taxon>
        <taxon>Hyphomicrobiales</taxon>
        <taxon>Brucellaceae</taxon>
        <taxon>Brucella/Ochrobactrum group</taxon>
        <taxon>Brucella</taxon>
    </lineage>
</organism>
<comment type="similarity">
    <text evidence="2">Belongs to the bacterial solute-binding protein 1 family.</text>
</comment>
<comment type="subcellular location">
    <subcellularLocation>
        <location evidence="1">Periplasm</location>
    </subcellularLocation>
</comment>
<dbReference type="RefSeq" id="WP_094507539.1">
    <property type="nucleotide sequence ID" value="NZ_JBHEEK010000024.1"/>
</dbReference>
<keyword evidence="7" id="KW-0564">Palmitate</keyword>
<dbReference type="SUPFAM" id="SSF53850">
    <property type="entry name" value="Periplasmic binding protein-like II"/>
    <property type="match status" value="1"/>
</dbReference>
<evidence type="ECO:0000313" key="10">
    <source>
        <dbReference type="Proteomes" id="UP000215590"/>
    </source>
</evidence>
<keyword evidence="8" id="KW-0449">Lipoprotein</keyword>
<dbReference type="InterPro" id="IPR050490">
    <property type="entry name" value="Bact_solute-bd_prot1"/>
</dbReference>
<keyword evidence="6" id="KW-0472">Membrane</keyword>
<protein>
    <submittedName>
        <fullName evidence="9">Bacterial extracellular solute-binding family protein</fullName>
    </submittedName>
</protein>
<evidence type="ECO:0000256" key="4">
    <source>
        <dbReference type="ARBA" id="ARBA00022729"/>
    </source>
</evidence>